<gene>
    <name evidence="6" type="ORF">NCTC10146_00444</name>
</gene>
<evidence type="ECO:0000256" key="2">
    <source>
        <dbReference type="ARBA" id="ARBA00022692"/>
    </source>
</evidence>
<dbReference type="RefSeq" id="WP_004794808.1">
    <property type="nucleotide sequence ID" value="NZ_LR215010.1"/>
</dbReference>
<feature type="transmembrane region" description="Helical" evidence="5">
    <location>
        <begin position="129"/>
        <end position="152"/>
    </location>
</feature>
<evidence type="ECO:0000256" key="5">
    <source>
        <dbReference type="SAM" id="Phobius"/>
    </source>
</evidence>
<comment type="subcellular location">
    <subcellularLocation>
        <location evidence="1">Membrane</location>
        <topology evidence="1">Multi-pass membrane protein</topology>
    </subcellularLocation>
</comment>
<feature type="transmembrane region" description="Helical" evidence="5">
    <location>
        <begin position="285"/>
        <end position="311"/>
    </location>
</feature>
<evidence type="ECO:0000313" key="6">
    <source>
        <dbReference type="EMBL" id="VEU68981.1"/>
    </source>
</evidence>
<protein>
    <submittedName>
        <fullName evidence="6">Uncharacterized protein</fullName>
    </submittedName>
</protein>
<evidence type="ECO:0000256" key="1">
    <source>
        <dbReference type="ARBA" id="ARBA00004141"/>
    </source>
</evidence>
<feature type="transmembrane region" description="Helical" evidence="5">
    <location>
        <begin position="41"/>
        <end position="63"/>
    </location>
</feature>
<dbReference type="GO" id="GO:0016020">
    <property type="term" value="C:membrane"/>
    <property type="evidence" value="ECO:0007669"/>
    <property type="project" value="UniProtKB-SubCell"/>
</dbReference>
<evidence type="ECO:0000256" key="4">
    <source>
        <dbReference type="ARBA" id="ARBA00023136"/>
    </source>
</evidence>
<keyword evidence="2 5" id="KW-0812">Transmembrane</keyword>
<feature type="transmembrane region" description="Helical" evidence="5">
    <location>
        <begin position="83"/>
        <end position="108"/>
    </location>
</feature>
<evidence type="ECO:0000313" key="7">
    <source>
        <dbReference type="Proteomes" id="UP000290495"/>
    </source>
</evidence>
<dbReference type="GO" id="GO:0015267">
    <property type="term" value="F:channel activity"/>
    <property type="evidence" value="ECO:0007669"/>
    <property type="project" value="InterPro"/>
</dbReference>
<proteinExistence type="predicted"/>
<feature type="transmembrane region" description="Helical" evidence="5">
    <location>
        <begin position="189"/>
        <end position="212"/>
    </location>
</feature>
<dbReference type="SUPFAM" id="SSF81338">
    <property type="entry name" value="Aquaporin-like"/>
    <property type="match status" value="1"/>
</dbReference>
<evidence type="ECO:0000256" key="3">
    <source>
        <dbReference type="ARBA" id="ARBA00022989"/>
    </source>
</evidence>
<dbReference type="Pfam" id="PF00230">
    <property type="entry name" value="MIP"/>
    <property type="match status" value="1"/>
</dbReference>
<dbReference type="AlphaFoldDB" id="A0A449AR48"/>
<reference evidence="6 7" key="1">
    <citation type="submission" date="2019-01" db="EMBL/GenBank/DDBJ databases">
        <authorList>
            <consortium name="Pathogen Informatics"/>
        </authorList>
    </citation>
    <scope>NUCLEOTIDE SEQUENCE [LARGE SCALE GENOMIC DNA]</scope>
    <source>
        <strain evidence="6 7">NCTC10146</strain>
    </source>
</reference>
<accession>A0A449AR48</accession>
<keyword evidence="3 5" id="KW-1133">Transmembrane helix</keyword>
<dbReference type="InterPro" id="IPR023271">
    <property type="entry name" value="Aquaporin-like"/>
</dbReference>
<dbReference type="Proteomes" id="UP000290495">
    <property type="component" value="Chromosome"/>
</dbReference>
<organism evidence="6 7">
    <name type="scientific">Mycoplasmopsis canis</name>
    <dbReference type="NCBI Taxonomy" id="29555"/>
    <lineage>
        <taxon>Bacteria</taxon>
        <taxon>Bacillati</taxon>
        <taxon>Mycoplasmatota</taxon>
        <taxon>Mycoplasmoidales</taxon>
        <taxon>Metamycoplasmataceae</taxon>
        <taxon>Mycoplasmopsis</taxon>
    </lineage>
</organism>
<dbReference type="Gene3D" id="1.20.1080.10">
    <property type="entry name" value="Glycerol uptake facilitator protein"/>
    <property type="match status" value="1"/>
</dbReference>
<name>A0A449AR48_9BACT</name>
<feature type="transmembrane region" description="Helical" evidence="5">
    <location>
        <begin position="224"/>
        <end position="244"/>
    </location>
</feature>
<dbReference type="EMBL" id="LR215010">
    <property type="protein sequence ID" value="VEU68981.1"/>
    <property type="molecule type" value="Genomic_DNA"/>
</dbReference>
<sequence>MVNKQKNNITLKSSWEFFKSWFSYFNLKKSTRINAEKPKDLITWVIHGFSEVIGTILLSLFLAGLSTVIKLAKAKPVVIEEYLIHPALVGFFAGFIAVGIVLFIFLRWSCDLNPSVTLTRYLNGTNDGWYASFKIFMQFIGALLAGLIIYAVGKSQVGQEFVANMPINSISAADKVFAPFKNSSVDTKLITGSIWIVFVELSITTILLVPIFSPRIEGKYRDTFIMAIISFSVWMGILGGTAAINPARGLAQQLPILMFENSNTQGFQAYTHNLLGNLENNATSYAWNGVVSGTISMLIGTFIAPLFYIFLQGFTEKVFNPFVVKVIGFKNYKAKNMIKPSMNDKNK</sequence>
<keyword evidence="4 5" id="KW-0472">Membrane</keyword>
<dbReference type="InterPro" id="IPR000425">
    <property type="entry name" value="MIP"/>
</dbReference>